<evidence type="ECO:0000256" key="1">
    <source>
        <dbReference type="SAM" id="Phobius"/>
    </source>
</evidence>
<protein>
    <submittedName>
        <fullName evidence="2">Uncharacterized protein</fullName>
    </submittedName>
</protein>
<keyword evidence="1" id="KW-1133">Transmembrane helix</keyword>
<evidence type="ECO:0000313" key="2">
    <source>
        <dbReference type="EMBL" id="QHT16716.1"/>
    </source>
</evidence>
<proteinExistence type="predicted"/>
<accession>A0A6C0DIC7</accession>
<feature type="transmembrane region" description="Helical" evidence="1">
    <location>
        <begin position="50"/>
        <end position="69"/>
    </location>
</feature>
<keyword evidence="1" id="KW-0472">Membrane</keyword>
<dbReference type="AlphaFoldDB" id="A0A6C0DIC7"/>
<name>A0A6C0DIC7_9ZZZZ</name>
<sequence>MNSDDNPKDTEKSVFDKMDISMMEVVQSVRRVHGEYFICGLFLGLAKPNMGWALLGLTISLPTIIILKHPEWLRMFKDEKIEHMLLLMLLIMASDMYALHCFTKSLGFDWPY</sequence>
<dbReference type="EMBL" id="MN739626">
    <property type="protein sequence ID" value="QHT16716.1"/>
    <property type="molecule type" value="Genomic_DNA"/>
</dbReference>
<keyword evidence="1" id="KW-0812">Transmembrane</keyword>
<reference evidence="2" key="1">
    <citation type="journal article" date="2020" name="Nature">
        <title>Giant virus diversity and host interactions through global metagenomics.</title>
        <authorList>
            <person name="Schulz F."/>
            <person name="Roux S."/>
            <person name="Paez-Espino D."/>
            <person name="Jungbluth S."/>
            <person name="Walsh D.A."/>
            <person name="Denef V.J."/>
            <person name="McMahon K.D."/>
            <person name="Konstantinidis K.T."/>
            <person name="Eloe-Fadrosh E.A."/>
            <person name="Kyrpides N.C."/>
            <person name="Woyke T."/>
        </authorList>
    </citation>
    <scope>NUCLEOTIDE SEQUENCE</scope>
    <source>
        <strain evidence="2">GVMAG-M-3300023174-189</strain>
    </source>
</reference>
<organism evidence="2">
    <name type="scientific">viral metagenome</name>
    <dbReference type="NCBI Taxonomy" id="1070528"/>
    <lineage>
        <taxon>unclassified sequences</taxon>
        <taxon>metagenomes</taxon>
        <taxon>organismal metagenomes</taxon>
    </lineage>
</organism>